<organism evidence="1 2">
    <name type="scientific">Reticulomyxa filosa</name>
    <dbReference type="NCBI Taxonomy" id="46433"/>
    <lineage>
        <taxon>Eukaryota</taxon>
        <taxon>Sar</taxon>
        <taxon>Rhizaria</taxon>
        <taxon>Retaria</taxon>
        <taxon>Foraminifera</taxon>
        <taxon>Monothalamids</taxon>
        <taxon>Reticulomyxidae</taxon>
        <taxon>Reticulomyxa</taxon>
    </lineage>
</organism>
<dbReference type="GO" id="GO:0030833">
    <property type="term" value="P:regulation of actin filament polymerization"/>
    <property type="evidence" value="ECO:0007669"/>
    <property type="project" value="InterPro"/>
</dbReference>
<dbReference type="Pfam" id="PF05994">
    <property type="entry name" value="FragX_IP"/>
    <property type="match status" value="1"/>
</dbReference>
<dbReference type="Proteomes" id="UP000023152">
    <property type="component" value="Unassembled WGS sequence"/>
</dbReference>
<dbReference type="PIRSF" id="PIRSF008153">
    <property type="entry name" value="FMR1_interacting"/>
    <property type="match status" value="1"/>
</dbReference>
<gene>
    <name evidence="1" type="ORF">RFI_00964</name>
</gene>
<protein>
    <submittedName>
        <fullName evidence="1">Cytoplasmic FMR1-interacting protein 2</fullName>
    </submittedName>
</protein>
<dbReference type="OrthoDB" id="10265867at2759"/>
<dbReference type="AlphaFoldDB" id="X6PEH0"/>
<name>X6PEH0_RETFI</name>
<dbReference type="EMBL" id="ASPP01001013">
    <property type="protein sequence ID" value="ETO36092.1"/>
    <property type="molecule type" value="Genomic_DNA"/>
</dbReference>
<reference evidence="1 2" key="1">
    <citation type="journal article" date="2013" name="Curr. Biol.">
        <title>The Genome of the Foraminiferan Reticulomyxa filosa.</title>
        <authorList>
            <person name="Glockner G."/>
            <person name="Hulsmann N."/>
            <person name="Schleicher M."/>
            <person name="Noegel A.A."/>
            <person name="Eichinger L."/>
            <person name="Gallinger C."/>
            <person name="Pawlowski J."/>
            <person name="Sierra R."/>
            <person name="Euteneuer U."/>
            <person name="Pillet L."/>
            <person name="Moustafa A."/>
            <person name="Platzer M."/>
            <person name="Groth M."/>
            <person name="Szafranski K."/>
            <person name="Schliwa M."/>
        </authorList>
    </citation>
    <scope>NUCLEOTIDE SEQUENCE [LARGE SCALE GENOMIC DNA]</scope>
</reference>
<dbReference type="GO" id="GO:0031267">
    <property type="term" value="F:small GTPase binding"/>
    <property type="evidence" value="ECO:0007669"/>
    <property type="project" value="InterPro"/>
</dbReference>
<keyword evidence="2" id="KW-1185">Reference proteome</keyword>
<dbReference type="PANTHER" id="PTHR12195">
    <property type="entry name" value="CYTOPLASMIC FMR1-INTERACTING PROTEIN-RELATED"/>
    <property type="match status" value="1"/>
</dbReference>
<comment type="caution">
    <text evidence="1">The sequence shown here is derived from an EMBL/GenBank/DDBJ whole genome shotgun (WGS) entry which is preliminary data.</text>
</comment>
<dbReference type="InterPro" id="IPR008081">
    <property type="entry name" value="Cytoplasmic_FMR1-int"/>
</dbReference>
<accession>X6PEH0</accession>
<dbReference type="PRINTS" id="PR01698">
    <property type="entry name" value="CYTOFMRPINTP"/>
</dbReference>
<evidence type="ECO:0000313" key="2">
    <source>
        <dbReference type="Proteomes" id="UP000023152"/>
    </source>
</evidence>
<sequence>MLQGIKHVGDWTCHVQEQVVFKANNPIDASKYATFGGKGGKAEVYEQITRYNYENELKYAMVEIIGLIKGLSNLILENESFVRPVLARYVHEQLQEFAHNTLLHPLYRSHKKKKGDLNDTLLKIRLVIADCYDIAKLREDFKKNKDKELKKMEPHKWPARNVFPTRTQVLMLRRLLFHVYSDESKGMGGGFFADKDLKKEEKQGFEQIFDLLGFVTRLNNLTDTINLATNLSDLWYREFYLNITDCIQFPIAMSLPWMLVDFAMNTPSLAPNVFFPLSIYNDSAEMALSIFHQQHLFDEIEAEVNLVFDQLIFTLYQKIFDYYKNKAASVLLDKPFQRRMEELRIHLGKNVMKLNYARYTPVFQQKSLHVLGRDVDIQALLTEQLNSYVRENIDAIVSRYESMNSISAVMEIEHLMATLRLTVDFLREELPGIDLFEDTLAEVNEDTTIGSFRGRLFLATYNQMFSGLLRHSVFNTLTRRFVSLERSKNTKRIENAFLWGSRFTKIYHELFKVTRGFFGIEHLHMDEMVKMVAHVIIRDVSPYITEILKALDPMKLQPAHYGVLGVYGFYDLRLKNIKAYPALREDVFNLMREAGNALCLVQLVDEVLTHESFLEHQIRAFYAGEEPAALPEEMKTQESVKYTTAAAVSIKPKESPFITILKNALNTMKADKRGISMVKEQQLFESSIRTVMFRHAYLRENGGWLFSATLDYLYKLLEETKLLEEWKGPEPNNGILDHENPKDFARFWSVATWIFLCPDYSPEEEEKQKEQGYVSDRAYFGDGWLWAGTTILYLTGLTHRYRLLDPTIYLDKLQRLYPADLNPAPKAKGPFWKTKEVTDTVMEGYKSFVKGLLQGWQDMEKNIDIITAVLDSHFKTIQQPIDKFSPQWQEDK</sequence>
<proteinExistence type="predicted"/>
<evidence type="ECO:0000313" key="1">
    <source>
        <dbReference type="EMBL" id="ETO36092.1"/>
    </source>
</evidence>